<organism evidence="1 2">
    <name type="scientific">Streptacidiphilus pinicola</name>
    <dbReference type="NCBI Taxonomy" id="2219663"/>
    <lineage>
        <taxon>Bacteria</taxon>
        <taxon>Bacillati</taxon>
        <taxon>Actinomycetota</taxon>
        <taxon>Actinomycetes</taxon>
        <taxon>Kitasatosporales</taxon>
        <taxon>Streptomycetaceae</taxon>
        <taxon>Streptacidiphilus</taxon>
    </lineage>
</organism>
<dbReference type="AlphaFoldDB" id="A0A2X0IQY7"/>
<dbReference type="RefSeq" id="WP_111499311.1">
    <property type="nucleotide sequence ID" value="NZ_QKYN01000014.1"/>
</dbReference>
<name>A0A2X0IQY7_9ACTN</name>
<accession>A0A2X0IQY7</accession>
<sequence length="65" mass="6930">MPTSDPHLELVEVPMGCGDPVSLGHRYLDWPVANPATAPVEVARVIRDEIAGRVTGLLAELQPAT</sequence>
<evidence type="ECO:0008006" key="3">
    <source>
        <dbReference type="Google" id="ProtNLM"/>
    </source>
</evidence>
<dbReference type="Proteomes" id="UP000248889">
    <property type="component" value="Unassembled WGS sequence"/>
</dbReference>
<keyword evidence="2" id="KW-1185">Reference proteome</keyword>
<gene>
    <name evidence="1" type="ORF">DN069_03530</name>
</gene>
<reference evidence="1 2" key="1">
    <citation type="submission" date="2018-06" db="EMBL/GenBank/DDBJ databases">
        <title>Streptacidiphilus pinicola sp. nov., isolated from pine grove soil.</title>
        <authorList>
            <person name="Roh S.G."/>
            <person name="Park S."/>
            <person name="Kim M.-K."/>
            <person name="Yun B.-R."/>
            <person name="Park J."/>
            <person name="Kim M.J."/>
            <person name="Kim Y.S."/>
            <person name="Kim S.B."/>
        </authorList>
    </citation>
    <scope>NUCLEOTIDE SEQUENCE [LARGE SCALE GENOMIC DNA]</scope>
    <source>
        <strain evidence="1 2">MMS16-CNU450</strain>
    </source>
</reference>
<evidence type="ECO:0000313" key="2">
    <source>
        <dbReference type="Proteomes" id="UP000248889"/>
    </source>
</evidence>
<protein>
    <recommendedName>
        <fullName evidence="3">Phosphotyrosine protein phosphatase I domain-containing protein</fullName>
    </recommendedName>
</protein>
<proteinExistence type="predicted"/>
<evidence type="ECO:0000313" key="1">
    <source>
        <dbReference type="EMBL" id="RAG87037.1"/>
    </source>
</evidence>
<dbReference type="EMBL" id="QKYN01000014">
    <property type="protein sequence ID" value="RAG87037.1"/>
    <property type="molecule type" value="Genomic_DNA"/>
</dbReference>
<comment type="caution">
    <text evidence="1">The sequence shown here is derived from an EMBL/GenBank/DDBJ whole genome shotgun (WGS) entry which is preliminary data.</text>
</comment>